<name>A0A2X1A303_9BACI</name>
<protein>
    <submittedName>
        <fullName evidence="1">Uncharacterized protein</fullName>
    </submittedName>
</protein>
<dbReference type="EMBL" id="UAQE01000004">
    <property type="protein sequence ID" value="SPU38639.1"/>
    <property type="molecule type" value="Genomic_DNA"/>
</dbReference>
<accession>A0A2X1A303</accession>
<dbReference type="Proteomes" id="UP000251431">
    <property type="component" value="Unassembled WGS sequence"/>
</dbReference>
<sequence>MDKRNSIMETYFNTKDIAKRNVLLKQLVFDLPENGKDFFLKVYKKERYLDMRLTAIRGYAAYASEEEVAILMKKMLEILKRRPESTPYNYQEYEILRSSFLIPYLLEKYQYDCFKKFNEQLKKQYDAMPEVFKGIFTCDDKGEHIQLISPAVVRKKIEDFMHGEGCI</sequence>
<gene>
    <name evidence="1" type="ORF">NCTC7582_04603</name>
</gene>
<dbReference type="AlphaFoldDB" id="A0A2X1A303"/>
<organism evidence="1 2">
    <name type="scientific">Lysinibacillus capsici</name>
    <dbReference type="NCBI Taxonomy" id="2115968"/>
    <lineage>
        <taxon>Bacteria</taxon>
        <taxon>Bacillati</taxon>
        <taxon>Bacillota</taxon>
        <taxon>Bacilli</taxon>
        <taxon>Bacillales</taxon>
        <taxon>Bacillaceae</taxon>
        <taxon>Lysinibacillus</taxon>
    </lineage>
</organism>
<evidence type="ECO:0000313" key="1">
    <source>
        <dbReference type="EMBL" id="SPU38639.1"/>
    </source>
</evidence>
<reference evidence="1 2" key="1">
    <citation type="submission" date="2018-06" db="EMBL/GenBank/DDBJ databases">
        <authorList>
            <consortium name="Pathogen Informatics"/>
            <person name="Doyle S."/>
        </authorList>
    </citation>
    <scope>NUCLEOTIDE SEQUENCE [LARGE SCALE GENOMIC DNA]</scope>
    <source>
        <strain evidence="1 2">NCTC7582</strain>
    </source>
</reference>
<proteinExistence type="predicted"/>
<evidence type="ECO:0000313" key="2">
    <source>
        <dbReference type="Proteomes" id="UP000251431"/>
    </source>
</evidence>
<dbReference type="RefSeq" id="WP_112118509.1">
    <property type="nucleotide sequence ID" value="NZ_JAXOWA010000001.1"/>
</dbReference>